<accession>A0ABN9QQ23</accession>
<reference evidence="2" key="1">
    <citation type="submission" date="2023-10" db="EMBL/GenBank/DDBJ databases">
        <authorList>
            <person name="Chen Y."/>
            <person name="Shah S."/>
            <person name="Dougan E. K."/>
            <person name="Thang M."/>
            <person name="Chan C."/>
        </authorList>
    </citation>
    <scope>NUCLEOTIDE SEQUENCE [LARGE SCALE GENOMIC DNA]</scope>
</reference>
<organism evidence="2 3">
    <name type="scientific">Prorocentrum cordatum</name>
    <dbReference type="NCBI Taxonomy" id="2364126"/>
    <lineage>
        <taxon>Eukaryota</taxon>
        <taxon>Sar</taxon>
        <taxon>Alveolata</taxon>
        <taxon>Dinophyceae</taxon>
        <taxon>Prorocentrales</taxon>
        <taxon>Prorocentraceae</taxon>
        <taxon>Prorocentrum</taxon>
    </lineage>
</organism>
<name>A0ABN9QQ23_9DINO</name>
<sequence length="199" mass="22062">MMTIECEPCSESARITTSSDEKNERWEEKYIHEISINSYCGRAALIAIFRERPAGLSPHGGSLAGCYRACNGKSRTRGPRDARAGGGGGRGRARDGGGYGRQDNAGANRFAVAVNTKNGAAGEQARSLITDSKVSRREPYQAWLIPQLREVALTVRRHLRPQDEKLKDQKAWRAAPVLSSVHMPRRTHMYIPVHTHLRV</sequence>
<evidence type="ECO:0000313" key="2">
    <source>
        <dbReference type="EMBL" id="CAK0808269.1"/>
    </source>
</evidence>
<comment type="caution">
    <text evidence="2">The sequence shown here is derived from an EMBL/GenBank/DDBJ whole genome shotgun (WGS) entry which is preliminary data.</text>
</comment>
<dbReference type="EMBL" id="CAUYUJ010004125">
    <property type="protein sequence ID" value="CAK0808269.1"/>
    <property type="molecule type" value="Genomic_DNA"/>
</dbReference>
<evidence type="ECO:0000313" key="3">
    <source>
        <dbReference type="Proteomes" id="UP001189429"/>
    </source>
</evidence>
<gene>
    <name evidence="2" type="ORF">PCOR1329_LOCUS13909</name>
</gene>
<feature type="region of interest" description="Disordered" evidence="1">
    <location>
        <begin position="73"/>
        <end position="104"/>
    </location>
</feature>
<protein>
    <submittedName>
        <fullName evidence="2">Uncharacterized protein</fullName>
    </submittedName>
</protein>
<dbReference type="Proteomes" id="UP001189429">
    <property type="component" value="Unassembled WGS sequence"/>
</dbReference>
<evidence type="ECO:0000256" key="1">
    <source>
        <dbReference type="SAM" id="MobiDB-lite"/>
    </source>
</evidence>
<feature type="region of interest" description="Disordered" evidence="1">
    <location>
        <begin position="1"/>
        <end position="23"/>
    </location>
</feature>
<proteinExistence type="predicted"/>
<feature type="compositionally biased region" description="Gly residues" evidence="1">
    <location>
        <begin position="84"/>
        <end position="100"/>
    </location>
</feature>
<keyword evidence="3" id="KW-1185">Reference proteome</keyword>